<dbReference type="Gene3D" id="1.10.10.10">
    <property type="entry name" value="Winged helix-like DNA-binding domain superfamily/Winged helix DNA-binding domain"/>
    <property type="match status" value="1"/>
</dbReference>
<feature type="domain" description="ANTAR" evidence="3">
    <location>
        <begin position="178"/>
        <end position="239"/>
    </location>
</feature>
<dbReference type="Pfam" id="PF03861">
    <property type="entry name" value="ANTAR"/>
    <property type="match status" value="1"/>
</dbReference>
<gene>
    <name evidence="4" type="ORF">BJ969_005038</name>
</gene>
<evidence type="ECO:0000259" key="3">
    <source>
        <dbReference type="PROSITE" id="PS50921"/>
    </source>
</evidence>
<keyword evidence="2" id="KW-0804">Transcription</keyword>
<reference evidence="4 5" key="1">
    <citation type="submission" date="2020-08" db="EMBL/GenBank/DDBJ databases">
        <title>Sequencing the genomes of 1000 actinobacteria strains.</title>
        <authorList>
            <person name="Klenk H.-P."/>
        </authorList>
    </citation>
    <scope>NUCLEOTIDE SEQUENCE [LARGE SCALE GENOMIC DNA]</scope>
    <source>
        <strain evidence="4 5">DSM 45582</strain>
    </source>
</reference>
<evidence type="ECO:0000313" key="4">
    <source>
        <dbReference type="EMBL" id="MBB5071950.1"/>
    </source>
</evidence>
<dbReference type="Proteomes" id="UP000580474">
    <property type="component" value="Unassembled WGS sequence"/>
</dbReference>
<dbReference type="GO" id="GO:0003723">
    <property type="term" value="F:RNA binding"/>
    <property type="evidence" value="ECO:0007669"/>
    <property type="project" value="InterPro"/>
</dbReference>
<dbReference type="InterPro" id="IPR012074">
    <property type="entry name" value="GAF_ANTAR"/>
</dbReference>
<evidence type="ECO:0000313" key="5">
    <source>
        <dbReference type="Proteomes" id="UP000580474"/>
    </source>
</evidence>
<protein>
    <submittedName>
        <fullName evidence="4">GAF domain-containing protein</fullName>
    </submittedName>
</protein>
<dbReference type="RefSeq" id="WP_184482881.1">
    <property type="nucleotide sequence ID" value="NZ_JACHIV010000001.1"/>
</dbReference>
<proteinExistence type="predicted"/>
<dbReference type="InterPro" id="IPR029016">
    <property type="entry name" value="GAF-like_dom_sf"/>
</dbReference>
<organism evidence="4 5">
    <name type="scientific">Saccharopolyspora gloriosae</name>
    <dbReference type="NCBI Taxonomy" id="455344"/>
    <lineage>
        <taxon>Bacteria</taxon>
        <taxon>Bacillati</taxon>
        <taxon>Actinomycetota</taxon>
        <taxon>Actinomycetes</taxon>
        <taxon>Pseudonocardiales</taxon>
        <taxon>Pseudonocardiaceae</taxon>
        <taxon>Saccharopolyspora</taxon>
    </lineage>
</organism>
<evidence type="ECO:0000256" key="1">
    <source>
        <dbReference type="ARBA" id="ARBA00023015"/>
    </source>
</evidence>
<dbReference type="SUPFAM" id="SSF55781">
    <property type="entry name" value="GAF domain-like"/>
    <property type="match status" value="1"/>
</dbReference>
<dbReference type="PROSITE" id="PS50921">
    <property type="entry name" value="ANTAR"/>
    <property type="match status" value="1"/>
</dbReference>
<dbReference type="AlphaFoldDB" id="A0A840NJ98"/>
<dbReference type="InterPro" id="IPR036388">
    <property type="entry name" value="WH-like_DNA-bd_sf"/>
</dbReference>
<sequence length="252" mass="27884">MQQNEAEGTTAWQAQLDEITGSLESLADAMDREDSLDTLLHRVCDQVLRAIPDVDMAGVTLETEDGPKTGACTDETTFEVDLEQYRAGAGPCLHAAESGEIVRVDAEGARQRWPEFAAAARRLGVGSYLSAPLFIDSEYRGALNLYSSRDHGYRELDETVLELYTTAVEGHLRTWQRYLATRRLTEQLRTALDSRPVIDQAKGILMVLHGYDADQAFSWLVKQSQNTNTKLRDAAERIVSETVTARSNGTSG</sequence>
<dbReference type="SMART" id="SM01012">
    <property type="entry name" value="ANTAR"/>
    <property type="match status" value="1"/>
</dbReference>
<dbReference type="PIRSF" id="PIRSF036625">
    <property type="entry name" value="GAF_ANTAR"/>
    <property type="match status" value="1"/>
</dbReference>
<evidence type="ECO:0000256" key="2">
    <source>
        <dbReference type="ARBA" id="ARBA00023163"/>
    </source>
</evidence>
<dbReference type="Pfam" id="PF13185">
    <property type="entry name" value="GAF_2"/>
    <property type="match status" value="1"/>
</dbReference>
<keyword evidence="5" id="KW-1185">Reference proteome</keyword>
<dbReference type="InterPro" id="IPR005561">
    <property type="entry name" value="ANTAR"/>
</dbReference>
<comment type="caution">
    <text evidence="4">The sequence shown here is derived from an EMBL/GenBank/DDBJ whole genome shotgun (WGS) entry which is preliminary data.</text>
</comment>
<dbReference type="EMBL" id="JACHIV010000001">
    <property type="protein sequence ID" value="MBB5071950.1"/>
    <property type="molecule type" value="Genomic_DNA"/>
</dbReference>
<dbReference type="SMART" id="SM00065">
    <property type="entry name" value="GAF"/>
    <property type="match status" value="1"/>
</dbReference>
<name>A0A840NJ98_9PSEU</name>
<dbReference type="InterPro" id="IPR003018">
    <property type="entry name" value="GAF"/>
</dbReference>
<keyword evidence="1" id="KW-0805">Transcription regulation</keyword>
<dbReference type="Gene3D" id="3.30.450.40">
    <property type="match status" value="1"/>
</dbReference>
<accession>A0A840NJ98</accession>